<feature type="transmembrane region" description="Helical" evidence="1">
    <location>
        <begin position="173"/>
        <end position="193"/>
    </location>
</feature>
<gene>
    <name evidence="3" type="ORF">SAMN04488001_2180</name>
</gene>
<name>A0A1H2Y134_9RHOB</name>
<keyword evidence="1" id="KW-0812">Transmembrane</keyword>
<dbReference type="Gene3D" id="1.10.3730.20">
    <property type="match status" value="2"/>
</dbReference>
<evidence type="ECO:0000256" key="1">
    <source>
        <dbReference type="SAM" id="Phobius"/>
    </source>
</evidence>
<dbReference type="STRING" id="670155.SAMN04488001_2180"/>
<proteinExistence type="predicted"/>
<dbReference type="InterPro" id="IPR037185">
    <property type="entry name" value="EmrE-like"/>
</dbReference>
<dbReference type="AlphaFoldDB" id="A0A1H2Y134"/>
<evidence type="ECO:0000259" key="2">
    <source>
        <dbReference type="Pfam" id="PF00892"/>
    </source>
</evidence>
<dbReference type="OrthoDB" id="9783707at2"/>
<feature type="transmembrane region" description="Helical" evidence="1">
    <location>
        <begin position="88"/>
        <end position="110"/>
    </location>
</feature>
<feature type="transmembrane region" description="Helical" evidence="1">
    <location>
        <begin position="261"/>
        <end position="279"/>
    </location>
</feature>
<keyword evidence="4" id="KW-1185">Reference proteome</keyword>
<dbReference type="RefSeq" id="WP_089946950.1">
    <property type="nucleotide sequence ID" value="NZ_FNOI01000003.1"/>
</dbReference>
<feature type="transmembrane region" description="Helical" evidence="1">
    <location>
        <begin position="235"/>
        <end position="255"/>
    </location>
</feature>
<protein>
    <submittedName>
        <fullName evidence="3">EamA-like transporter family protein</fullName>
    </submittedName>
</protein>
<organism evidence="3 4">
    <name type="scientific">Litoreibacter albidus</name>
    <dbReference type="NCBI Taxonomy" id="670155"/>
    <lineage>
        <taxon>Bacteria</taxon>
        <taxon>Pseudomonadati</taxon>
        <taxon>Pseudomonadota</taxon>
        <taxon>Alphaproteobacteria</taxon>
        <taxon>Rhodobacterales</taxon>
        <taxon>Roseobacteraceae</taxon>
        <taxon>Litoreibacter</taxon>
    </lineage>
</organism>
<feature type="transmembrane region" description="Helical" evidence="1">
    <location>
        <begin position="117"/>
        <end position="136"/>
    </location>
</feature>
<dbReference type="Proteomes" id="UP000199441">
    <property type="component" value="Unassembled WGS sequence"/>
</dbReference>
<evidence type="ECO:0000313" key="4">
    <source>
        <dbReference type="Proteomes" id="UP000199441"/>
    </source>
</evidence>
<keyword evidence="1" id="KW-0472">Membrane</keyword>
<accession>A0A1H2Y134</accession>
<feature type="transmembrane region" description="Helical" evidence="1">
    <location>
        <begin position="209"/>
        <end position="228"/>
    </location>
</feature>
<feature type="domain" description="EamA" evidence="2">
    <location>
        <begin position="147"/>
        <end position="277"/>
    </location>
</feature>
<dbReference type="InterPro" id="IPR000620">
    <property type="entry name" value="EamA_dom"/>
</dbReference>
<keyword evidence="1" id="KW-1133">Transmembrane helix</keyword>
<feature type="transmembrane region" description="Helical" evidence="1">
    <location>
        <begin position="142"/>
        <end position="161"/>
    </location>
</feature>
<dbReference type="Pfam" id="PF00892">
    <property type="entry name" value="EamA"/>
    <property type="match status" value="1"/>
</dbReference>
<reference evidence="4" key="1">
    <citation type="submission" date="2016-10" db="EMBL/GenBank/DDBJ databases">
        <authorList>
            <person name="Varghese N."/>
            <person name="Submissions S."/>
        </authorList>
    </citation>
    <scope>NUCLEOTIDE SEQUENCE [LARGE SCALE GENOMIC DNA]</scope>
    <source>
        <strain evidence="4">DSM 26922</strain>
    </source>
</reference>
<feature type="transmembrane region" description="Helical" evidence="1">
    <location>
        <begin position="30"/>
        <end position="51"/>
    </location>
</feature>
<sequence length="282" mass="29656">MTPLVFFAVVTAALLHAVWNALVKGGADKRLNMAAVVIGHLPLAILALFLVPAPDPVSYPYLLAGTALHFGYQWFLLGSYKIGDLTQVYPIARGVAPLLVAAVSLIFLGVELSMMEVLAIVTIAAGILSISLVRGADGLRNGKATAMALTTGCFIASYSLVDGMGARAGGSAVGYYAWLGIANAVIFAVFMAATTPKVLSDLFVKGKKVFFIGGSASFVAYSLVMWAFTQSPIALVTALRETSIIFALLIGVLWMGERLSLGKVVSTMITLLGVILLRATRP</sequence>
<dbReference type="SUPFAM" id="SSF103481">
    <property type="entry name" value="Multidrug resistance efflux transporter EmrE"/>
    <property type="match status" value="2"/>
</dbReference>
<dbReference type="EMBL" id="FNOI01000003">
    <property type="protein sequence ID" value="SDW98872.1"/>
    <property type="molecule type" value="Genomic_DNA"/>
</dbReference>
<evidence type="ECO:0000313" key="3">
    <source>
        <dbReference type="EMBL" id="SDW98872.1"/>
    </source>
</evidence>
<dbReference type="GO" id="GO:0016020">
    <property type="term" value="C:membrane"/>
    <property type="evidence" value="ECO:0007669"/>
    <property type="project" value="InterPro"/>
</dbReference>